<feature type="compositionally biased region" description="Basic and acidic residues" evidence="1">
    <location>
        <begin position="1477"/>
        <end position="1491"/>
    </location>
</feature>
<feature type="compositionally biased region" description="Polar residues" evidence="1">
    <location>
        <begin position="63"/>
        <end position="78"/>
    </location>
</feature>
<feature type="compositionally biased region" description="Basic and acidic residues" evidence="1">
    <location>
        <begin position="855"/>
        <end position="866"/>
    </location>
</feature>
<feature type="compositionally biased region" description="Acidic residues" evidence="1">
    <location>
        <begin position="1337"/>
        <end position="1360"/>
    </location>
</feature>
<feature type="compositionally biased region" description="Basic and acidic residues" evidence="1">
    <location>
        <begin position="1005"/>
        <end position="1019"/>
    </location>
</feature>
<feature type="region of interest" description="Disordered" evidence="1">
    <location>
        <begin position="1160"/>
        <end position="1551"/>
    </location>
</feature>
<feature type="compositionally biased region" description="Basic and acidic residues" evidence="1">
    <location>
        <begin position="1076"/>
        <end position="1089"/>
    </location>
</feature>
<feature type="compositionally biased region" description="Low complexity" evidence="1">
    <location>
        <begin position="1317"/>
        <end position="1334"/>
    </location>
</feature>
<dbReference type="OrthoDB" id="10583211at2759"/>
<feature type="region of interest" description="Disordered" evidence="1">
    <location>
        <begin position="809"/>
        <end position="920"/>
    </location>
</feature>
<name>A0A139ASG2_GONPJ</name>
<feature type="compositionally biased region" description="Basic and acidic residues" evidence="1">
    <location>
        <begin position="283"/>
        <end position="300"/>
    </location>
</feature>
<feature type="compositionally biased region" description="Polar residues" evidence="1">
    <location>
        <begin position="1223"/>
        <end position="1242"/>
    </location>
</feature>
<feature type="compositionally biased region" description="Polar residues" evidence="1">
    <location>
        <begin position="1276"/>
        <end position="1291"/>
    </location>
</feature>
<feature type="compositionally biased region" description="Acidic residues" evidence="1">
    <location>
        <begin position="1429"/>
        <end position="1440"/>
    </location>
</feature>
<feature type="compositionally biased region" description="Polar residues" evidence="1">
    <location>
        <begin position="1048"/>
        <end position="1057"/>
    </location>
</feature>
<feature type="compositionally biased region" description="Polar residues" evidence="1">
    <location>
        <begin position="219"/>
        <end position="229"/>
    </location>
</feature>
<feature type="compositionally biased region" description="Basic and acidic residues" evidence="1">
    <location>
        <begin position="671"/>
        <end position="698"/>
    </location>
</feature>
<feature type="compositionally biased region" description="Low complexity" evidence="1">
    <location>
        <begin position="1213"/>
        <end position="1222"/>
    </location>
</feature>
<evidence type="ECO:0000313" key="3">
    <source>
        <dbReference type="Proteomes" id="UP000070544"/>
    </source>
</evidence>
<keyword evidence="3" id="KW-1185">Reference proteome</keyword>
<evidence type="ECO:0000313" key="2">
    <source>
        <dbReference type="EMBL" id="KXS19639.1"/>
    </source>
</evidence>
<feature type="compositionally biased region" description="Low complexity" evidence="1">
    <location>
        <begin position="380"/>
        <end position="391"/>
    </location>
</feature>
<evidence type="ECO:0000256" key="1">
    <source>
        <dbReference type="SAM" id="MobiDB-lite"/>
    </source>
</evidence>
<feature type="compositionally biased region" description="Basic and acidic residues" evidence="1">
    <location>
        <begin position="1189"/>
        <end position="1198"/>
    </location>
</feature>
<feature type="compositionally biased region" description="Basic and acidic residues" evidence="1">
    <location>
        <begin position="885"/>
        <end position="895"/>
    </location>
</feature>
<feature type="compositionally biased region" description="Basic and acidic residues" evidence="1">
    <location>
        <begin position="740"/>
        <end position="761"/>
    </location>
</feature>
<feature type="compositionally biased region" description="Basic and acidic residues" evidence="1">
    <location>
        <begin position="355"/>
        <end position="370"/>
    </location>
</feature>
<feature type="compositionally biased region" description="Acidic residues" evidence="1">
    <location>
        <begin position="1450"/>
        <end position="1476"/>
    </location>
</feature>
<feature type="compositionally biased region" description="Low complexity" evidence="1">
    <location>
        <begin position="981"/>
        <end position="993"/>
    </location>
</feature>
<feature type="compositionally biased region" description="Polar residues" evidence="1">
    <location>
        <begin position="580"/>
        <end position="589"/>
    </location>
</feature>
<feature type="region of interest" description="Disordered" evidence="1">
    <location>
        <begin position="179"/>
        <end position="789"/>
    </location>
</feature>
<feature type="region of interest" description="Disordered" evidence="1">
    <location>
        <begin position="1590"/>
        <end position="1619"/>
    </location>
</feature>
<reference evidence="2 3" key="1">
    <citation type="journal article" date="2015" name="Genome Biol. Evol.">
        <title>Phylogenomic analyses indicate that early fungi evolved digesting cell walls of algal ancestors of land plants.</title>
        <authorList>
            <person name="Chang Y."/>
            <person name="Wang S."/>
            <person name="Sekimoto S."/>
            <person name="Aerts A.L."/>
            <person name="Choi C."/>
            <person name="Clum A."/>
            <person name="LaButti K.M."/>
            <person name="Lindquist E.A."/>
            <person name="Yee Ngan C."/>
            <person name="Ohm R.A."/>
            <person name="Salamov A.A."/>
            <person name="Grigoriev I.V."/>
            <person name="Spatafora J.W."/>
            <person name="Berbee M.L."/>
        </authorList>
    </citation>
    <scope>NUCLEOTIDE SEQUENCE [LARGE SCALE GENOMIC DNA]</scope>
    <source>
        <strain evidence="2 3">JEL478</strain>
    </source>
</reference>
<feature type="compositionally biased region" description="Basic and acidic residues" evidence="1">
    <location>
        <begin position="714"/>
        <end position="732"/>
    </location>
</feature>
<feature type="region of interest" description="Disordered" evidence="1">
    <location>
        <begin position="1"/>
        <end position="157"/>
    </location>
</feature>
<feature type="compositionally biased region" description="Basic and acidic residues" evidence="1">
    <location>
        <begin position="830"/>
        <end position="842"/>
    </location>
</feature>
<gene>
    <name evidence="2" type="ORF">M427DRAFT_143348</name>
</gene>
<feature type="compositionally biased region" description="Acidic residues" evidence="1">
    <location>
        <begin position="1606"/>
        <end position="1616"/>
    </location>
</feature>
<dbReference type="EMBL" id="KQ965738">
    <property type="protein sequence ID" value="KXS19639.1"/>
    <property type="molecule type" value="Genomic_DNA"/>
</dbReference>
<feature type="compositionally biased region" description="Low complexity" evidence="1">
    <location>
        <begin position="843"/>
        <end position="854"/>
    </location>
</feature>
<feature type="compositionally biased region" description="Low complexity" evidence="1">
    <location>
        <begin position="1"/>
        <end position="17"/>
    </location>
</feature>
<dbReference type="Proteomes" id="UP000070544">
    <property type="component" value="Unassembled WGS sequence"/>
</dbReference>
<feature type="compositionally biased region" description="Polar residues" evidence="1">
    <location>
        <begin position="447"/>
        <end position="461"/>
    </location>
</feature>
<feature type="compositionally biased region" description="Basic and acidic residues" evidence="1">
    <location>
        <begin position="544"/>
        <end position="558"/>
    </location>
</feature>
<feature type="compositionally biased region" description="Basic and acidic residues" evidence="1">
    <location>
        <begin position="234"/>
        <end position="262"/>
    </location>
</feature>
<feature type="region of interest" description="Disordered" evidence="1">
    <location>
        <begin position="1122"/>
        <end position="1142"/>
    </location>
</feature>
<feature type="compositionally biased region" description="Polar residues" evidence="1">
    <location>
        <begin position="896"/>
        <end position="920"/>
    </location>
</feature>
<feature type="region of interest" description="Disordered" evidence="1">
    <location>
        <begin position="963"/>
        <end position="1109"/>
    </location>
</feature>
<feature type="compositionally biased region" description="Polar residues" evidence="1">
    <location>
        <begin position="1122"/>
        <end position="1136"/>
    </location>
</feature>
<organism evidence="2 3">
    <name type="scientific">Gonapodya prolifera (strain JEL478)</name>
    <name type="common">Monoblepharis prolifera</name>
    <dbReference type="NCBI Taxonomy" id="1344416"/>
    <lineage>
        <taxon>Eukaryota</taxon>
        <taxon>Fungi</taxon>
        <taxon>Fungi incertae sedis</taxon>
        <taxon>Chytridiomycota</taxon>
        <taxon>Chytridiomycota incertae sedis</taxon>
        <taxon>Monoblepharidomycetes</taxon>
        <taxon>Monoblepharidales</taxon>
        <taxon>Gonapodyaceae</taxon>
        <taxon>Gonapodya</taxon>
    </lineage>
</organism>
<accession>A0A139ASG2</accession>
<sequence>MSSRQQGGVQQQNSVQSDRSGGFRGLLSAFSRSKKDANPVPPPNPPRLSVDTRDEPRGRRPNAPSQQQSRATSAAPTSTREKSLVPPPITSQVAAVLPQDYFQPYSTGPPQPHHPPILSAPPTTRPARMGSQPPPIQTERSRSVGAGGPRSARSVHSVHADEGGAAIIFSATSFSALPQTAPAADGDRPPTFASQPGRLRAKSMEREDRGGVPILSAPPTVSRTRTSDAGTMLRDAERERERDFEMDRERDGRERERERGETGLRPGARSLRRTPSRVSQKSMRRDEARDYTEGDGDGREFQPSTSRPGLLRQQSQSSAAWNGSNGSVSGTNSGWRNGADVEHSKAVSKRSSKTSLRESNRDRRRAEDSAPPRSPRHRTQSSVSSSHVNQNGVHPQNVLPTPPSSTAGTRRPSADHERPSGDGFGPRGSSPSRSESRRRPKLPPIQVDSSDSGSTLSTPQSFDDLVMRSQKPSLQHLSMDGSRGRNREQPSPTGAEAGSPVGAARGMWSGFAVGGDVRGEWDKPSGGKSTLQKNDKAGITNRPPLDRIDTRESDKRSMEQGQRVRPTPSTSSIKPPVGTSGRTNQSQPQAEVATSPEEDTSRLRKRRSFAEALRALNRRQSFISPGGGQSSASVATPVPKTPEPEERRLRSQRSFVDTFKDGFSKVFTSSTKERERSRRDKDDLEEPKRTVGSQDRDSSPPPQRIPSRRATVRRNKENDTPKEATILDERPKGAVSSVKLIDRKDLEDRDREAESKTEVPKRVASQRRTPAKSRTAEEGTLVGASLSMGGSTKFLSDLLTTFENIGALTQTGNGIKSDLAATPTASSGSKAKDGQLVERRQEPATSTSSAPSRSRVIERSWTDSRKSVYSQVEEDGSSRGTANLSREKSQREKTNRSQTLGAYQMVEDTSLSSATKGSSTVDQYYLKPSVAAVSTTPMLYSNAPNFRRSDGSSLFARTRRPISITTSLRDSPAANRRSQVSSATSTDTPADTAVISKELPSEEVEQLRDLGKASDRPADKWTLVAENENKPMGRIPSLDPKPAEKVVQHTNTQTTTLRGAPVGLSGSGTNQSYLTRSERDNQAQEEVRARAPSRASTLSLPAGKGKQLSSIGDTEAITLARSNPSVVANGDNQQQDEGADARSKFGVADLVKRFEAPKSLPRVNSTATKPRTVDQKVLGSVDSSTRESASIRESRFDMSRSQSTRVVEREGSLRSTISTSSSAKANGTGATNASMAGSPSTIKSDRNTPEPTRTKELTTSTPPRSMPWSDAASLRAQASSVTPTRQPTRSGSDVMPNLPSGAVPTPFAIARNASPLAQQQPQRPVSRQSASQSALRDEEEEYYDEDYSETDDETDAETDADSVLTSDIEEDISPPRDPPPVPKREEKPLKPVSPPRDSPNAADSDMVKLLKQLQQSLPPDMEASKGIHEEEEEPEEDVDMDYYGNAGNGEDSDDYYDDESDASREDDDDCDDEDQEDVVREYAKIDDGKQDPDEEDDSDMMSDSSSRPRTPETMSKADAQSRRSTSSIGHSEDWLNLLQRKPSTHFQDQKVTRRMSQMLTRKHSSYLTSDGAVAFTDESIEALKSLAKAVTEGESQSNDFGQLDSDAGDDSGAEESEILRPRYRTLVGGLGANAGDIMASGAALGSVPSFDDLRRRGTLTGNPEYRKSLVRAPSRETIASVAGDFRRPALSSQQSRDDFRKSLVMPSFDDLKRGASVSTRGGDRRSLYGAKSIESMAAAILGDVGGDNGSESGGDIERTSTLGRRRFLKRYDSIVSMKGNER</sequence>
<feature type="compositionally biased region" description="Pro residues" evidence="1">
    <location>
        <begin position="107"/>
        <end position="119"/>
    </location>
</feature>
<feature type="compositionally biased region" description="Polar residues" evidence="1">
    <location>
        <begin position="302"/>
        <end position="321"/>
    </location>
</feature>
<proteinExistence type="predicted"/>
<feature type="compositionally biased region" description="Basic and acidic residues" evidence="1">
    <location>
        <begin position="1243"/>
        <end position="1256"/>
    </location>
</feature>
<feature type="compositionally biased region" description="Low complexity" evidence="1">
    <location>
        <begin position="322"/>
        <end position="334"/>
    </location>
</feature>
<protein>
    <submittedName>
        <fullName evidence="2">Uncharacterized protein</fullName>
    </submittedName>
</protein>